<protein>
    <submittedName>
        <fullName evidence="2">Uncharacterized protein</fullName>
    </submittedName>
</protein>
<comment type="caution">
    <text evidence="2">The sequence shown here is derived from an EMBL/GenBank/DDBJ whole genome shotgun (WGS) entry which is preliminary data.</text>
</comment>
<evidence type="ECO:0000313" key="3">
    <source>
        <dbReference type="Proteomes" id="UP000016496"/>
    </source>
</evidence>
<proteinExistence type="predicted"/>
<organism evidence="2 3">
    <name type="scientific">Bacteroides pyogenes F0041</name>
    <dbReference type="NCBI Taxonomy" id="1321819"/>
    <lineage>
        <taxon>Bacteria</taxon>
        <taxon>Pseudomonadati</taxon>
        <taxon>Bacteroidota</taxon>
        <taxon>Bacteroidia</taxon>
        <taxon>Bacteroidales</taxon>
        <taxon>Bacteroidaceae</taxon>
        <taxon>Bacteroides</taxon>
    </lineage>
</organism>
<dbReference type="Proteomes" id="UP000016496">
    <property type="component" value="Unassembled WGS sequence"/>
</dbReference>
<evidence type="ECO:0000256" key="1">
    <source>
        <dbReference type="SAM" id="MobiDB-lite"/>
    </source>
</evidence>
<sequence>MNKSTDTGQTRKRTFHPTRLSQRCFSGRPDGRKTRKRTFSQPVYPSAASPGYARTGSKQGKGHSTQPVYPSTTSLVYARAGSKRGKNISSNLFVLRKFILSLQINNAPTTRESSIACRRVSFDIE</sequence>
<name>U2CVF5_9BACE</name>
<feature type="region of interest" description="Disordered" evidence="1">
    <location>
        <begin position="1"/>
        <end position="69"/>
    </location>
</feature>
<feature type="compositionally biased region" description="Polar residues" evidence="1">
    <location>
        <begin position="56"/>
        <end position="69"/>
    </location>
</feature>
<accession>U2CVF5</accession>
<dbReference type="EMBL" id="AWSV01000032">
    <property type="protein sequence ID" value="ERI88545.1"/>
    <property type="molecule type" value="Genomic_DNA"/>
</dbReference>
<dbReference type="HOGENOM" id="CLU_1988192_0_0_10"/>
<dbReference type="AlphaFoldDB" id="U2CVF5"/>
<reference evidence="2 3" key="1">
    <citation type="submission" date="2013-08" db="EMBL/GenBank/DDBJ databases">
        <authorList>
            <person name="Weinstock G."/>
            <person name="Sodergren E."/>
            <person name="Wylie T."/>
            <person name="Fulton L."/>
            <person name="Fulton R."/>
            <person name="Fronick C."/>
            <person name="O'Laughlin M."/>
            <person name="Godfrey J."/>
            <person name="Miner T."/>
            <person name="Herter B."/>
            <person name="Appelbaum E."/>
            <person name="Cordes M."/>
            <person name="Lek S."/>
            <person name="Wollam A."/>
            <person name="Pepin K.H."/>
            <person name="Palsikar V.B."/>
            <person name="Mitreva M."/>
            <person name="Wilson R.K."/>
        </authorList>
    </citation>
    <scope>NUCLEOTIDE SEQUENCE [LARGE SCALE GENOMIC DNA]</scope>
    <source>
        <strain evidence="2 3">F0041</strain>
    </source>
</reference>
<gene>
    <name evidence="2" type="ORF">HMPREF1981_00478</name>
</gene>
<evidence type="ECO:0000313" key="2">
    <source>
        <dbReference type="EMBL" id="ERI88545.1"/>
    </source>
</evidence>